<feature type="compositionally biased region" description="Low complexity" evidence="8">
    <location>
        <begin position="127"/>
        <end position="136"/>
    </location>
</feature>
<dbReference type="CTD" id="44111"/>
<dbReference type="InterPro" id="IPR036028">
    <property type="entry name" value="SH3-like_dom_sf"/>
</dbReference>
<evidence type="ECO:0000256" key="4">
    <source>
        <dbReference type="ARBA" id="ARBA00022443"/>
    </source>
</evidence>
<evidence type="ECO:0000256" key="1">
    <source>
        <dbReference type="ARBA" id="ARBA00001946"/>
    </source>
</evidence>
<dbReference type="GO" id="GO:0006950">
    <property type="term" value="P:response to stress"/>
    <property type="evidence" value="ECO:0007669"/>
    <property type="project" value="UniProtKB-ARBA"/>
</dbReference>
<feature type="compositionally biased region" description="Polar residues" evidence="8">
    <location>
        <begin position="1055"/>
        <end position="1090"/>
    </location>
</feature>
<evidence type="ECO:0000259" key="9">
    <source>
        <dbReference type="PROSITE" id="PS50002"/>
    </source>
</evidence>
<dbReference type="InterPro" id="IPR000719">
    <property type="entry name" value="Prot_kinase_dom"/>
</dbReference>
<dbReference type="KEGG" id="vde:111248807"/>
<dbReference type="InterPro" id="IPR001452">
    <property type="entry name" value="SH3_domain"/>
</dbReference>
<dbReference type="GO" id="GO:0004706">
    <property type="term" value="F:JUN kinase kinase kinase activity"/>
    <property type="evidence" value="ECO:0007669"/>
    <property type="project" value="TreeGrafter"/>
</dbReference>
<feature type="region of interest" description="Disordered" evidence="8">
    <location>
        <begin position="504"/>
        <end position="524"/>
    </location>
</feature>
<dbReference type="Gene3D" id="2.30.30.40">
    <property type="entry name" value="SH3 Domains"/>
    <property type="match status" value="1"/>
</dbReference>
<sequence>MTPEDGLAAAEGAAVQPRNGSGKRNSERLCRILYDYEGAVDDELTLVRGGIIEVLSDDPRVSGDEGWWTGKVDGKVGIFPLNYVKFESPSASTEHKADPSGGGVDDGGSKRENAWTKDGRERDGDSAGRSSSDGESLGPPEIQVDEVVKGKPIGQGGFCKVYEGKYRDQKVAIKALESQEPAAMLDAAKKEGGLVWNLRHEHIVKLYGKDIPYEHIVKLYGKDIPYEDHKQGLCLPNSWLIMEYCEGGSLNRVLEKNQVPLRILTEWSLHIAKGMQYIHSKRVIHRDLKSTNVLLTVPYQPDSQEAVPLKISDFGLARTNVEKSTVLSGGGTYAWMAPENIKFYKYSQRSDVWSFGVLIWELLTGQIPYKGVDPVAIAYGIGSEKLTLPIPETCPEKFKNLMTDCWNADPHRRPLFDKIIYQLEDIFNSSSLDVLHESFHTMQDRWREEIAMRIEQIKQRENSLKTREEELNLMQEKLTRDMLAVKKRELIVLERESEIARKAGQLASETPPAPRRRGKFKKPLEISGPTDCVHIMSWDNDNVVERLAEYGSPISGIVPVSPNLNANRTRSRTTSGSGSVAKDSHLSLHLSPTGPRCPLGSQGGLGSPNLLPAPFTYGHGNHRERSPRVSRAPMPGKHQLRVLLRRIYLSAYIYFTGVLHTSNSCGGSVSSLVVNGGHKGKTWSPSTISPASLLQLQQHDPPVFQRALHPGDQMMIVNPSVVPLQDQLGCLAGRYAIDAAPSYSRIHHNNREKESKPRKNFICSVKGAVSTVLSAIGLKDRQSVTLQNSSHSRSYDELGSGEHMSSELPRAYDDTHLRGYTRHNTYHGQMTQRNSTTRPSIFAGGQSSPWSPHATQFQTTVGLPHSPLTARRRSSTTSHDSDQAYNSASSGFGPSPLGNPAALTTTPQTSDYPFTPSSAEVGPSSIDTICSQQQHTQFTPVSQHLPPPSTYYGVTQVVHSPFDARLTGTSVRGSSTASGGLPNIASPASSQCSSVFDNPGAAPRSPPPPPPPPPPPRTPQLYARNMSTPNANAYKIQCSPYSQRRKTSFPEVQHLRQSNLDRPSTLSLNLPSGARSGSSYLTHHNTSSYSAHHAPQATGHPHRLGNSGTPTPDRTPPSELMEIHLPSAAGSRQPLHYGSHHYADSSPSSQLTNMAVVLRETEIPSSPRGWFHDQESVPAPISPAPSTPPGGTTPQRRPTVRELEEDFSFSL</sequence>
<dbReference type="InterPro" id="IPR001245">
    <property type="entry name" value="Ser-Thr/Tyr_kinase_cat_dom"/>
</dbReference>
<evidence type="ECO:0000256" key="5">
    <source>
        <dbReference type="ARBA" id="ARBA00047559"/>
    </source>
</evidence>
<feature type="compositionally biased region" description="Polar residues" evidence="8">
    <location>
        <begin position="902"/>
        <end position="918"/>
    </location>
</feature>
<evidence type="ECO:0000256" key="6">
    <source>
        <dbReference type="ARBA" id="ARBA00048329"/>
    </source>
</evidence>
<dbReference type="Pfam" id="PF00018">
    <property type="entry name" value="SH3_1"/>
    <property type="match status" value="1"/>
</dbReference>
<feature type="compositionally biased region" description="Basic and acidic residues" evidence="8">
    <location>
        <begin position="107"/>
        <end position="126"/>
    </location>
</feature>
<feature type="region of interest" description="Disordered" evidence="8">
    <location>
        <begin position="784"/>
        <end position="808"/>
    </location>
</feature>
<feature type="compositionally biased region" description="Polar residues" evidence="8">
    <location>
        <begin position="883"/>
        <end position="892"/>
    </location>
</feature>
<dbReference type="InterPro" id="IPR008271">
    <property type="entry name" value="Ser/Thr_kinase_AS"/>
</dbReference>
<feature type="region of interest" description="Disordered" evidence="8">
    <location>
        <begin position="1"/>
        <end position="24"/>
    </location>
</feature>
<dbReference type="PROSITE" id="PS00108">
    <property type="entry name" value="PROTEIN_KINASE_ST"/>
    <property type="match status" value="1"/>
</dbReference>
<dbReference type="Gene3D" id="1.10.510.10">
    <property type="entry name" value="Transferase(Phosphotransferase) domain 1"/>
    <property type="match status" value="1"/>
</dbReference>
<dbReference type="PRINTS" id="PR00109">
    <property type="entry name" value="TYRKINASE"/>
</dbReference>
<dbReference type="AlphaFoldDB" id="A0A7M7JVF7"/>
<dbReference type="Gene3D" id="3.30.200.20">
    <property type="entry name" value="Phosphorylase Kinase, domain 1"/>
    <property type="match status" value="1"/>
</dbReference>
<dbReference type="EnsemblMetazoa" id="XM_022801775">
    <property type="protein sequence ID" value="XP_022657510"/>
    <property type="gene ID" value="LOC111248807"/>
</dbReference>
<evidence type="ECO:0000313" key="11">
    <source>
        <dbReference type="EnsemblMetazoa" id="XP_022657510"/>
    </source>
</evidence>
<comment type="catalytic activity">
    <reaction evidence="6">
        <text>L-seryl-[protein] + ATP = O-phospho-L-seryl-[protein] + ADP + H(+)</text>
        <dbReference type="Rhea" id="RHEA:17989"/>
        <dbReference type="Rhea" id="RHEA-COMP:9863"/>
        <dbReference type="Rhea" id="RHEA-COMP:11604"/>
        <dbReference type="ChEBI" id="CHEBI:15378"/>
        <dbReference type="ChEBI" id="CHEBI:29999"/>
        <dbReference type="ChEBI" id="CHEBI:30616"/>
        <dbReference type="ChEBI" id="CHEBI:83421"/>
        <dbReference type="ChEBI" id="CHEBI:456216"/>
        <dbReference type="EC" id="2.7.11.25"/>
    </reaction>
</comment>
<feature type="compositionally biased region" description="Polar residues" evidence="8">
    <location>
        <begin position="969"/>
        <end position="978"/>
    </location>
</feature>
<dbReference type="PANTHER" id="PTHR44329">
    <property type="entry name" value="SERINE/THREONINE-PROTEIN KINASE TNNI3K-RELATED"/>
    <property type="match status" value="1"/>
</dbReference>
<feature type="region of interest" description="Disordered" evidence="8">
    <location>
        <begin position="1042"/>
        <end position="1115"/>
    </location>
</feature>
<dbReference type="OrthoDB" id="339325at2759"/>
<dbReference type="EC" id="2.7.11.25" evidence="3"/>
<reference evidence="11" key="1">
    <citation type="submission" date="2021-01" db="UniProtKB">
        <authorList>
            <consortium name="EnsemblMetazoa"/>
        </authorList>
    </citation>
    <scope>IDENTIFICATION</scope>
</reference>
<organism evidence="11 12">
    <name type="scientific">Varroa destructor</name>
    <name type="common">Honeybee mite</name>
    <dbReference type="NCBI Taxonomy" id="109461"/>
    <lineage>
        <taxon>Eukaryota</taxon>
        <taxon>Metazoa</taxon>
        <taxon>Ecdysozoa</taxon>
        <taxon>Arthropoda</taxon>
        <taxon>Chelicerata</taxon>
        <taxon>Arachnida</taxon>
        <taxon>Acari</taxon>
        <taxon>Parasitiformes</taxon>
        <taxon>Mesostigmata</taxon>
        <taxon>Gamasina</taxon>
        <taxon>Dermanyssoidea</taxon>
        <taxon>Varroidae</taxon>
        <taxon>Varroa</taxon>
    </lineage>
</organism>
<dbReference type="SMART" id="SM00220">
    <property type="entry name" value="S_TKc"/>
    <property type="match status" value="1"/>
</dbReference>
<feature type="region of interest" description="Disordered" evidence="8">
    <location>
        <begin position="969"/>
        <end position="1024"/>
    </location>
</feature>
<dbReference type="PROSITE" id="PS50002">
    <property type="entry name" value="SH3"/>
    <property type="match status" value="1"/>
</dbReference>
<dbReference type="PANTHER" id="PTHR44329:SF293">
    <property type="entry name" value="MITOGEN-ACTIVATED PROTEIN KINASE KINASE KINASE"/>
    <property type="match status" value="1"/>
</dbReference>
<dbReference type="Pfam" id="PF07714">
    <property type="entry name" value="PK_Tyr_Ser-Thr"/>
    <property type="match status" value="1"/>
</dbReference>
<dbReference type="InterPro" id="IPR011009">
    <property type="entry name" value="Kinase-like_dom_sf"/>
</dbReference>
<dbReference type="SMART" id="SM00326">
    <property type="entry name" value="SH3"/>
    <property type="match status" value="1"/>
</dbReference>
<feature type="region of interest" description="Disordered" evidence="8">
    <location>
        <begin position="824"/>
        <end position="925"/>
    </location>
</feature>
<comment type="cofactor">
    <cofactor evidence="1">
        <name>Mg(2+)</name>
        <dbReference type="ChEBI" id="CHEBI:18420"/>
    </cofactor>
</comment>
<evidence type="ECO:0000256" key="7">
    <source>
        <dbReference type="PROSITE-ProRule" id="PRU00192"/>
    </source>
</evidence>
<feature type="domain" description="Protein kinase" evidence="10">
    <location>
        <begin position="147"/>
        <end position="427"/>
    </location>
</feature>
<evidence type="ECO:0000259" key="10">
    <source>
        <dbReference type="PROSITE" id="PS50011"/>
    </source>
</evidence>
<dbReference type="InterPro" id="IPR051681">
    <property type="entry name" value="Ser/Thr_Kinases-Pseudokinases"/>
</dbReference>
<feature type="region of interest" description="Disordered" evidence="8">
    <location>
        <begin position="1165"/>
        <end position="1211"/>
    </location>
</feature>
<dbReference type="GeneID" id="111248807"/>
<keyword evidence="4 7" id="KW-0728">SH3 domain</keyword>
<feature type="region of interest" description="Disordered" evidence="8">
    <location>
        <begin position="89"/>
        <end position="146"/>
    </location>
</feature>
<feature type="compositionally biased region" description="Pro residues" evidence="8">
    <location>
        <begin position="1004"/>
        <end position="1018"/>
    </location>
</feature>
<dbReference type="SUPFAM" id="SSF50044">
    <property type="entry name" value="SH3-domain"/>
    <property type="match status" value="1"/>
</dbReference>
<dbReference type="RefSeq" id="XP_022657510.1">
    <property type="nucleotide sequence ID" value="XM_022801775.1"/>
</dbReference>
<protein>
    <recommendedName>
        <fullName evidence="3">mitogen-activated protein kinase kinase kinase</fullName>
        <ecNumber evidence="3">2.7.11.25</ecNumber>
    </recommendedName>
</protein>
<evidence type="ECO:0000256" key="8">
    <source>
        <dbReference type="SAM" id="MobiDB-lite"/>
    </source>
</evidence>
<evidence type="ECO:0000313" key="12">
    <source>
        <dbReference type="Proteomes" id="UP000594260"/>
    </source>
</evidence>
<comment type="catalytic activity">
    <reaction evidence="5">
        <text>L-threonyl-[protein] + ATP = O-phospho-L-threonyl-[protein] + ADP + H(+)</text>
        <dbReference type="Rhea" id="RHEA:46608"/>
        <dbReference type="Rhea" id="RHEA-COMP:11060"/>
        <dbReference type="Rhea" id="RHEA-COMP:11605"/>
        <dbReference type="ChEBI" id="CHEBI:15378"/>
        <dbReference type="ChEBI" id="CHEBI:30013"/>
        <dbReference type="ChEBI" id="CHEBI:30616"/>
        <dbReference type="ChEBI" id="CHEBI:61977"/>
        <dbReference type="ChEBI" id="CHEBI:456216"/>
        <dbReference type="EC" id="2.7.11.25"/>
    </reaction>
</comment>
<accession>A0A7M7JVF7</accession>
<dbReference type="PROSITE" id="PS50011">
    <property type="entry name" value="PROTEIN_KINASE_DOM"/>
    <property type="match status" value="1"/>
</dbReference>
<feature type="compositionally biased region" description="Polar residues" evidence="8">
    <location>
        <begin position="986"/>
        <end position="996"/>
    </location>
</feature>
<proteinExistence type="inferred from homology"/>
<keyword evidence="12" id="KW-1185">Reference proteome</keyword>
<comment type="similarity">
    <text evidence="2">Belongs to the protein kinase superfamily. STE Ser/Thr protein kinase family. MAP kinase kinase kinase subfamily.</text>
</comment>
<dbReference type="InParanoid" id="A0A7M7JVF7"/>
<dbReference type="GO" id="GO:0005524">
    <property type="term" value="F:ATP binding"/>
    <property type="evidence" value="ECO:0007669"/>
    <property type="project" value="InterPro"/>
</dbReference>
<evidence type="ECO:0000256" key="3">
    <source>
        <dbReference type="ARBA" id="ARBA00012406"/>
    </source>
</evidence>
<feature type="domain" description="SH3" evidence="9">
    <location>
        <begin position="25"/>
        <end position="89"/>
    </location>
</feature>
<dbReference type="PRINTS" id="PR00452">
    <property type="entry name" value="SH3DOMAIN"/>
</dbReference>
<dbReference type="Proteomes" id="UP000594260">
    <property type="component" value="Unplaced"/>
</dbReference>
<evidence type="ECO:0000256" key="2">
    <source>
        <dbReference type="ARBA" id="ARBA00006529"/>
    </source>
</evidence>
<feature type="region of interest" description="Disordered" evidence="8">
    <location>
        <begin position="561"/>
        <end position="591"/>
    </location>
</feature>
<feature type="compositionally biased region" description="Polar residues" evidence="8">
    <location>
        <begin position="826"/>
        <end position="861"/>
    </location>
</feature>
<name>A0A7M7JVF7_VARDE</name>
<dbReference type="SUPFAM" id="SSF56112">
    <property type="entry name" value="Protein kinase-like (PK-like)"/>
    <property type="match status" value="1"/>
</dbReference>